<sequence>MGSDRGENRQGLARRILEMTLRIHTRPELPIAFRKTDGMEQFMLRIYEQAIVKNGGR</sequence>
<reference evidence="1" key="1">
    <citation type="journal article" date="2022" name="Environ. Microbiol.">
        <title>Geoalkalibacter halelectricus SAP #1 sp. nov. possessing extracellular electron transfer and mineral#reducing capabilities from a haloalkaline environment.</title>
        <authorList>
            <person name="Yadav S."/>
            <person name="Singh R."/>
            <person name="Sundharam S.S."/>
            <person name="Chaudhary S."/>
            <person name="Krishnamurthi S."/>
            <person name="Patil S.A."/>
        </authorList>
    </citation>
    <scope>NUCLEOTIDE SEQUENCE</scope>
    <source>
        <strain evidence="1">SAP-1</strain>
    </source>
</reference>
<dbReference type="Proteomes" id="UP001060414">
    <property type="component" value="Chromosome"/>
</dbReference>
<dbReference type="EMBL" id="CP092109">
    <property type="protein sequence ID" value="UWZ79139.1"/>
    <property type="molecule type" value="Genomic_DNA"/>
</dbReference>
<name>A0ABY5ZL20_9BACT</name>
<evidence type="ECO:0000313" key="2">
    <source>
        <dbReference type="Proteomes" id="UP001060414"/>
    </source>
</evidence>
<accession>A0ABY5ZL20</accession>
<dbReference type="RefSeq" id="WP_260747496.1">
    <property type="nucleotide sequence ID" value="NZ_CP092109.1"/>
</dbReference>
<evidence type="ECO:0000313" key="1">
    <source>
        <dbReference type="EMBL" id="UWZ79139.1"/>
    </source>
</evidence>
<gene>
    <name evidence="1" type="ORF">L9S41_15855</name>
</gene>
<proteinExistence type="predicted"/>
<keyword evidence="2" id="KW-1185">Reference proteome</keyword>
<organism evidence="1 2">
    <name type="scientific">Geoalkalibacter halelectricus</name>
    <dbReference type="NCBI Taxonomy" id="2847045"/>
    <lineage>
        <taxon>Bacteria</taxon>
        <taxon>Pseudomonadati</taxon>
        <taxon>Thermodesulfobacteriota</taxon>
        <taxon>Desulfuromonadia</taxon>
        <taxon>Desulfuromonadales</taxon>
        <taxon>Geoalkalibacteraceae</taxon>
        <taxon>Geoalkalibacter</taxon>
    </lineage>
</organism>
<protein>
    <submittedName>
        <fullName evidence="1">Uncharacterized protein</fullName>
    </submittedName>
</protein>